<keyword evidence="3" id="KW-1185">Reference proteome</keyword>
<evidence type="ECO:0000256" key="1">
    <source>
        <dbReference type="SAM" id="Phobius"/>
    </source>
</evidence>
<feature type="transmembrane region" description="Helical" evidence="1">
    <location>
        <begin position="20"/>
        <end position="37"/>
    </location>
</feature>
<keyword evidence="1" id="KW-0472">Membrane</keyword>
<accession>A0A285X674</accession>
<dbReference type="EMBL" id="OCMF01000003">
    <property type="protein sequence ID" value="SOC80841.1"/>
    <property type="molecule type" value="Genomic_DNA"/>
</dbReference>
<dbReference type="Proteomes" id="UP000219193">
    <property type="component" value="Unassembled WGS sequence"/>
</dbReference>
<proteinExistence type="predicted"/>
<evidence type="ECO:0000313" key="3">
    <source>
        <dbReference type="Proteomes" id="UP000219193"/>
    </source>
</evidence>
<keyword evidence="1" id="KW-0812">Transmembrane</keyword>
<protein>
    <submittedName>
        <fullName evidence="2">Uncharacterized protein</fullName>
    </submittedName>
</protein>
<keyword evidence="1" id="KW-1133">Transmembrane helix</keyword>
<dbReference type="AlphaFoldDB" id="A0A285X674"/>
<gene>
    <name evidence="2" type="ORF">SAMN06296241_2404</name>
</gene>
<evidence type="ECO:0000313" key="2">
    <source>
        <dbReference type="EMBL" id="SOC80841.1"/>
    </source>
</evidence>
<reference evidence="3" key="1">
    <citation type="submission" date="2017-09" db="EMBL/GenBank/DDBJ databases">
        <authorList>
            <person name="Varghese N."/>
            <person name="Submissions S."/>
        </authorList>
    </citation>
    <scope>NUCLEOTIDE SEQUENCE [LARGE SCALE GENOMIC DNA]</scope>
    <source>
        <strain evidence="3">CGMCC 1.12641</strain>
    </source>
</reference>
<organism evidence="2 3">
    <name type="scientific">Salinimicrobium sediminis</name>
    <dbReference type="NCBI Taxonomy" id="1343891"/>
    <lineage>
        <taxon>Bacteria</taxon>
        <taxon>Pseudomonadati</taxon>
        <taxon>Bacteroidota</taxon>
        <taxon>Flavobacteriia</taxon>
        <taxon>Flavobacteriales</taxon>
        <taxon>Flavobacteriaceae</taxon>
        <taxon>Salinimicrobium</taxon>
    </lineage>
</organism>
<name>A0A285X674_9FLAO</name>
<sequence>MLLFYGMIKEVSGPAFIFQQFLPPGFSGLLGSLKYLFRFEVKVVWKKFKF</sequence>